<accession>A0ABV4T7I2</accession>
<name>A0ABV4T7I2_9EURY</name>
<sequence length="200" mass="22329">MVEVSLNIHGVKMTAERFPRLGEGRVRVEYGDTLGVYFPVKGVGEINGVREFFSTPVEFAEKVFEGFEGDVKKILIANFLALVKYALGLEDDVIALVKLGDRIVAYLYGTKVQEIRVRKVGGSVFEVHAGGGLVGRLKVYKKKRGVTVKCEGEEEFVEAVRDLEYYYAKSIDVSPERFVFDVARAYLLSSVRKSCATSLR</sequence>
<dbReference type="EMBL" id="JARRIG010000007">
    <property type="protein sequence ID" value="MFA4805092.1"/>
    <property type="molecule type" value="Genomic_DNA"/>
</dbReference>
<comment type="caution">
    <text evidence="1">The sequence shown here is derived from an EMBL/GenBank/DDBJ whole genome shotgun (WGS) entry which is preliminary data.</text>
</comment>
<organism evidence="1 2">
    <name type="scientific">Pyrococcus kukulkanii</name>
    <dbReference type="NCBI Taxonomy" id="1609559"/>
    <lineage>
        <taxon>Archaea</taxon>
        <taxon>Methanobacteriati</taxon>
        <taxon>Methanobacteriota</taxon>
        <taxon>Thermococci</taxon>
        <taxon>Thermococcales</taxon>
        <taxon>Thermococcaceae</taxon>
        <taxon>Pyrococcus</taxon>
    </lineage>
</organism>
<protein>
    <submittedName>
        <fullName evidence="1">Uncharacterized protein</fullName>
    </submittedName>
</protein>
<proteinExistence type="predicted"/>
<reference evidence="1 2" key="1">
    <citation type="submission" date="2023-03" db="EMBL/GenBank/DDBJ databases">
        <title>Speciation in Pyrococcus: adaptation to high temperature as a mechanism.</title>
        <authorList>
            <person name="Gu J."/>
        </authorList>
    </citation>
    <scope>NUCLEOTIDE SEQUENCE [LARGE SCALE GENOMIC DNA]</scope>
    <source>
        <strain evidence="1 2">LMOA34</strain>
    </source>
</reference>
<keyword evidence="2" id="KW-1185">Reference proteome</keyword>
<dbReference type="RefSeq" id="WP_372824412.1">
    <property type="nucleotide sequence ID" value="NZ_JARRIG010000007.1"/>
</dbReference>
<gene>
    <name evidence="1" type="ORF">P8X34_10190</name>
</gene>
<evidence type="ECO:0000313" key="2">
    <source>
        <dbReference type="Proteomes" id="UP001571980"/>
    </source>
</evidence>
<dbReference type="Proteomes" id="UP001571980">
    <property type="component" value="Unassembled WGS sequence"/>
</dbReference>
<evidence type="ECO:0000313" key="1">
    <source>
        <dbReference type="EMBL" id="MFA4805092.1"/>
    </source>
</evidence>